<dbReference type="InterPro" id="IPR001789">
    <property type="entry name" value="Sig_transdc_resp-reg_receiver"/>
</dbReference>
<proteinExistence type="predicted"/>
<dbReference type="Pfam" id="PF00072">
    <property type="entry name" value="Response_reg"/>
    <property type="match status" value="1"/>
</dbReference>
<keyword evidence="1 5" id="KW-0597">Phosphoprotein</keyword>
<dbReference type="SUPFAM" id="SSF52172">
    <property type="entry name" value="CheY-like"/>
    <property type="match status" value="1"/>
</dbReference>
<feature type="modified residue" description="4-aspartylphosphate" evidence="5">
    <location>
        <position position="56"/>
    </location>
</feature>
<feature type="domain" description="Response regulatory" evidence="7">
    <location>
        <begin position="5"/>
        <end position="122"/>
    </location>
</feature>
<dbReference type="InterPro" id="IPR000792">
    <property type="entry name" value="Tscrpt_reg_LuxR_C"/>
</dbReference>
<name>A0ABV6DLP1_9BACL</name>
<dbReference type="PANTHER" id="PTHR43214">
    <property type="entry name" value="TWO-COMPONENT RESPONSE REGULATOR"/>
    <property type="match status" value="1"/>
</dbReference>
<evidence type="ECO:0000259" key="7">
    <source>
        <dbReference type="PROSITE" id="PS50110"/>
    </source>
</evidence>
<keyword evidence="9" id="KW-1185">Reference proteome</keyword>
<accession>A0ABV6DLP1</accession>
<dbReference type="InterPro" id="IPR011006">
    <property type="entry name" value="CheY-like_superfamily"/>
</dbReference>
<dbReference type="PROSITE" id="PS50043">
    <property type="entry name" value="HTH_LUXR_2"/>
    <property type="match status" value="1"/>
</dbReference>
<comment type="caution">
    <text evidence="8">The sequence shown here is derived from an EMBL/GenBank/DDBJ whole genome shotgun (WGS) entry which is preliminary data.</text>
</comment>
<dbReference type="CDD" id="cd06170">
    <property type="entry name" value="LuxR_C_like"/>
    <property type="match status" value="1"/>
</dbReference>
<keyword evidence="3" id="KW-0238">DNA-binding</keyword>
<dbReference type="SMART" id="SM00421">
    <property type="entry name" value="HTH_LUXR"/>
    <property type="match status" value="1"/>
</dbReference>
<evidence type="ECO:0000256" key="2">
    <source>
        <dbReference type="ARBA" id="ARBA00023015"/>
    </source>
</evidence>
<sequence length="212" mass="24002">MDQIKVMLVEDDAVWRDQLTSFLSREHDLVVVGSAANREDAVHLARLSDAHVVLMDLILSDNGYDGLEAAMDILEIKQTKIIMLTGIDEEEAIMDTYAAGAVNYVTKAHFEDIPCAIRAAYNNLNYIHPDSAGVLVKEFRRMKREQRSKQLTSAEQEILRFIHKGYKQSNIQSKLHATESTIKKHVNRILKKLGTRSSREAARKAKRLGIID</sequence>
<gene>
    <name evidence="8" type="ORF">ACFFK0_14060</name>
</gene>
<evidence type="ECO:0000313" key="8">
    <source>
        <dbReference type="EMBL" id="MFC0213565.1"/>
    </source>
</evidence>
<evidence type="ECO:0000256" key="5">
    <source>
        <dbReference type="PROSITE-ProRule" id="PRU00169"/>
    </source>
</evidence>
<organism evidence="8 9">
    <name type="scientific">Paenibacillus chartarius</name>
    <dbReference type="NCBI Taxonomy" id="747481"/>
    <lineage>
        <taxon>Bacteria</taxon>
        <taxon>Bacillati</taxon>
        <taxon>Bacillota</taxon>
        <taxon>Bacilli</taxon>
        <taxon>Bacillales</taxon>
        <taxon>Paenibacillaceae</taxon>
        <taxon>Paenibacillus</taxon>
    </lineage>
</organism>
<dbReference type="RefSeq" id="WP_174351720.1">
    <property type="nucleotide sequence ID" value="NZ_JBHLWN010000054.1"/>
</dbReference>
<dbReference type="InterPro" id="IPR016032">
    <property type="entry name" value="Sig_transdc_resp-reg_C-effctor"/>
</dbReference>
<keyword evidence="4" id="KW-0804">Transcription</keyword>
<dbReference type="InterPro" id="IPR058245">
    <property type="entry name" value="NreC/VraR/RcsB-like_REC"/>
</dbReference>
<dbReference type="Gene3D" id="3.40.50.2300">
    <property type="match status" value="1"/>
</dbReference>
<dbReference type="SUPFAM" id="SSF46894">
    <property type="entry name" value="C-terminal effector domain of the bipartite response regulators"/>
    <property type="match status" value="1"/>
</dbReference>
<evidence type="ECO:0000256" key="1">
    <source>
        <dbReference type="ARBA" id="ARBA00022553"/>
    </source>
</evidence>
<dbReference type="Proteomes" id="UP001589776">
    <property type="component" value="Unassembled WGS sequence"/>
</dbReference>
<keyword evidence="2" id="KW-0805">Transcription regulation</keyword>
<dbReference type="PRINTS" id="PR00038">
    <property type="entry name" value="HTHLUXR"/>
</dbReference>
<evidence type="ECO:0000259" key="6">
    <source>
        <dbReference type="PROSITE" id="PS50043"/>
    </source>
</evidence>
<feature type="domain" description="HTH luxR-type" evidence="6">
    <location>
        <begin position="144"/>
        <end position="209"/>
    </location>
</feature>
<evidence type="ECO:0000256" key="3">
    <source>
        <dbReference type="ARBA" id="ARBA00023125"/>
    </source>
</evidence>
<dbReference type="InterPro" id="IPR039420">
    <property type="entry name" value="WalR-like"/>
</dbReference>
<dbReference type="CDD" id="cd17535">
    <property type="entry name" value="REC_NarL-like"/>
    <property type="match status" value="1"/>
</dbReference>
<reference evidence="8 9" key="1">
    <citation type="submission" date="2024-09" db="EMBL/GenBank/DDBJ databases">
        <authorList>
            <person name="Sun Q."/>
            <person name="Mori K."/>
        </authorList>
    </citation>
    <scope>NUCLEOTIDE SEQUENCE [LARGE SCALE GENOMIC DNA]</scope>
    <source>
        <strain evidence="8 9">CCM 7759</strain>
    </source>
</reference>
<evidence type="ECO:0000256" key="4">
    <source>
        <dbReference type="ARBA" id="ARBA00023163"/>
    </source>
</evidence>
<dbReference type="EMBL" id="JBHLWN010000054">
    <property type="protein sequence ID" value="MFC0213565.1"/>
    <property type="molecule type" value="Genomic_DNA"/>
</dbReference>
<protein>
    <submittedName>
        <fullName evidence="8">Response regulator</fullName>
    </submittedName>
</protein>
<dbReference type="Pfam" id="PF00196">
    <property type="entry name" value="GerE"/>
    <property type="match status" value="1"/>
</dbReference>
<evidence type="ECO:0000313" key="9">
    <source>
        <dbReference type="Proteomes" id="UP001589776"/>
    </source>
</evidence>
<dbReference type="SMART" id="SM00448">
    <property type="entry name" value="REC"/>
    <property type="match status" value="1"/>
</dbReference>
<dbReference type="PROSITE" id="PS50110">
    <property type="entry name" value="RESPONSE_REGULATORY"/>
    <property type="match status" value="1"/>
</dbReference>